<organism evidence="2 3">
    <name type="scientific">Discina gigas</name>
    <dbReference type="NCBI Taxonomy" id="1032678"/>
    <lineage>
        <taxon>Eukaryota</taxon>
        <taxon>Fungi</taxon>
        <taxon>Dikarya</taxon>
        <taxon>Ascomycota</taxon>
        <taxon>Pezizomycotina</taxon>
        <taxon>Pezizomycetes</taxon>
        <taxon>Pezizales</taxon>
        <taxon>Discinaceae</taxon>
        <taxon>Discina</taxon>
    </lineage>
</organism>
<evidence type="ECO:0000313" key="2">
    <source>
        <dbReference type="EMBL" id="KAL0638759.1"/>
    </source>
</evidence>
<proteinExistence type="predicted"/>
<dbReference type="Proteomes" id="UP001447188">
    <property type="component" value="Unassembled WGS sequence"/>
</dbReference>
<sequence>MPGVPPNAFEVLKKVGRSLFGRNKKKSKKVAEEPTAATGESSTEATPPVLETVPETVPVTAPPAVESTPALEPVTDAPKQGEIAPPVPEAAVTSPVKEPPAPIAETPAPAEVPKIEAPPVVTTAVEVVKPVATPAPNAAIEAN</sequence>
<feature type="compositionally biased region" description="Low complexity" evidence="1">
    <location>
        <begin position="33"/>
        <end position="70"/>
    </location>
</feature>
<accession>A0ABR3GS59</accession>
<evidence type="ECO:0000313" key="3">
    <source>
        <dbReference type="Proteomes" id="UP001447188"/>
    </source>
</evidence>
<dbReference type="EMBL" id="JBBBZM010000018">
    <property type="protein sequence ID" value="KAL0638759.1"/>
    <property type="molecule type" value="Genomic_DNA"/>
</dbReference>
<feature type="region of interest" description="Disordered" evidence="1">
    <location>
        <begin position="15"/>
        <end position="110"/>
    </location>
</feature>
<gene>
    <name evidence="2" type="ORF">Q9L58_002183</name>
</gene>
<evidence type="ECO:0000256" key="1">
    <source>
        <dbReference type="SAM" id="MobiDB-lite"/>
    </source>
</evidence>
<reference evidence="2 3" key="1">
    <citation type="submission" date="2024-02" db="EMBL/GenBank/DDBJ databases">
        <title>Discinaceae phylogenomics.</title>
        <authorList>
            <person name="Dirks A.C."/>
            <person name="James T.Y."/>
        </authorList>
    </citation>
    <scope>NUCLEOTIDE SEQUENCE [LARGE SCALE GENOMIC DNA]</scope>
    <source>
        <strain evidence="2 3">ACD0624</strain>
    </source>
</reference>
<protein>
    <submittedName>
        <fullName evidence="2">Uncharacterized protein</fullName>
    </submittedName>
</protein>
<keyword evidence="3" id="KW-1185">Reference proteome</keyword>
<comment type="caution">
    <text evidence="2">The sequence shown here is derived from an EMBL/GenBank/DDBJ whole genome shotgun (WGS) entry which is preliminary data.</text>
</comment>
<name>A0ABR3GS59_9PEZI</name>